<dbReference type="Gene3D" id="2.60.470.10">
    <property type="entry name" value="Acid-sensing ion channels like domains"/>
    <property type="match status" value="1"/>
</dbReference>
<dbReference type="GO" id="GO:0015280">
    <property type="term" value="F:ligand-gated sodium channel activity"/>
    <property type="evidence" value="ECO:0007669"/>
    <property type="project" value="TreeGrafter"/>
</dbReference>
<dbReference type="RefSeq" id="XP_023169258.1">
    <property type="nucleotide sequence ID" value="XM_023313490.2"/>
</dbReference>
<dbReference type="Pfam" id="PF00858">
    <property type="entry name" value="ASC"/>
    <property type="match status" value="1"/>
</dbReference>
<sequence>MSCDWIEVFDQLTINGACVPSRAVSCNMRFHADRKVQRLHLAASRQQHNHKQSHSHSDDSIDEEQTMCSREAAKKSIKYYLRNSSLHGLKYIAEESITIPERVFFGISFVLVVILSGFFISNIYIKWSASPIIISTSAKQQLTSNIPFPAITICNLNQALRSRVQRISSTSKNYSLLMNLCSRDYDQTITYIGTWTYFKALLVEVAQPCDQMLLHCSFGARKEICSTIFNSILTDDGLCCTFNALDPIYLFRNYTDDVRIEPATENSIFKAINWTPESGYAKNLPEFYYPRTSGGTGSRMGLTVVLNASTEEYYCTKSMGNGFKVLVHNPAELPKVSNYGFVVSAGREARIPIEPVYEDATPSIRSIKKAVRRCLFSDENDLSYYRTYSRKNCELECEAKLLLRECSCVLYYLPRIDPAARVCGPNDNNCTNRVQTEIESSKTNLSCENCWPGCFELTYKSVMSSSTIVAGPSYQNGEQLPEHLFNTSRTGEVNELAILHFYYLTNNFRSTTKSEMFGFTEFLSNTGGLLGLFMGFSIFSVIEIVYYVTMRPFCASRTLHERRRRRQAELLWLTPVHQRRRINVQRPPPYSQLGKAKAVDGSKMKQTLWQTLRAGRDPIVYPYLD</sequence>
<evidence type="ECO:0000313" key="15">
    <source>
        <dbReference type="Proteomes" id="UP000504633"/>
    </source>
</evidence>
<organism evidence="15 16">
    <name type="scientific">Drosophila hydei</name>
    <name type="common">Fruit fly</name>
    <dbReference type="NCBI Taxonomy" id="7224"/>
    <lineage>
        <taxon>Eukaryota</taxon>
        <taxon>Metazoa</taxon>
        <taxon>Ecdysozoa</taxon>
        <taxon>Arthropoda</taxon>
        <taxon>Hexapoda</taxon>
        <taxon>Insecta</taxon>
        <taxon>Pterygota</taxon>
        <taxon>Neoptera</taxon>
        <taxon>Endopterygota</taxon>
        <taxon>Diptera</taxon>
        <taxon>Brachycera</taxon>
        <taxon>Muscomorpha</taxon>
        <taxon>Ephydroidea</taxon>
        <taxon>Drosophilidae</taxon>
        <taxon>Drosophila</taxon>
    </lineage>
</organism>
<dbReference type="KEGG" id="dhe:111598302"/>
<evidence type="ECO:0000256" key="8">
    <source>
        <dbReference type="ARBA" id="ARBA00023065"/>
    </source>
</evidence>
<feature type="transmembrane region" description="Helical" evidence="14">
    <location>
        <begin position="529"/>
        <end position="548"/>
    </location>
</feature>
<accession>A0A6J1LSE2</accession>
<evidence type="ECO:0000256" key="5">
    <source>
        <dbReference type="ARBA" id="ARBA00022692"/>
    </source>
</evidence>
<dbReference type="InterPro" id="IPR001873">
    <property type="entry name" value="ENaC"/>
</dbReference>
<name>A0A6J1LSE2_DROHY</name>
<evidence type="ECO:0000256" key="3">
    <source>
        <dbReference type="ARBA" id="ARBA00022448"/>
    </source>
</evidence>
<dbReference type="OMA" id="RVCGPND"/>
<feature type="region of interest" description="Disordered" evidence="13">
    <location>
        <begin position="45"/>
        <end position="65"/>
    </location>
</feature>
<feature type="transmembrane region" description="Helical" evidence="14">
    <location>
        <begin position="103"/>
        <end position="125"/>
    </location>
</feature>
<dbReference type="AlphaFoldDB" id="A0A6J1LSE2"/>
<keyword evidence="3 12" id="KW-0813">Transport</keyword>
<keyword evidence="9 14" id="KW-0472">Membrane</keyword>
<evidence type="ECO:0000256" key="2">
    <source>
        <dbReference type="ARBA" id="ARBA00007193"/>
    </source>
</evidence>
<dbReference type="GO" id="GO:0005886">
    <property type="term" value="C:plasma membrane"/>
    <property type="evidence" value="ECO:0007669"/>
    <property type="project" value="TreeGrafter"/>
</dbReference>
<dbReference type="OrthoDB" id="6021021at2759"/>
<proteinExistence type="inferred from homology"/>
<evidence type="ECO:0000256" key="14">
    <source>
        <dbReference type="SAM" id="Phobius"/>
    </source>
</evidence>
<keyword evidence="6 14" id="KW-1133">Transmembrane helix</keyword>
<evidence type="ECO:0000256" key="4">
    <source>
        <dbReference type="ARBA" id="ARBA00022461"/>
    </source>
</evidence>
<dbReference type="PRINTS" id="PR01078">
    <property type="entry name" value="AMINACHANNEL"/>
</dbReference>
<evidence type="ECO:0000256" key="11">
    <source>
        <dbReference type="ARBA" id="ARBA00023303"/>
    </source>
</evidence>
<comment type="similarity">
    <text evidence="2 12">Belongs to the amiloride-sensitive sodium channel (TC 1.A.6) family.</text>
</comment>
<keyword evidence="15" id="KW-1185">Reference proteome</keyword>
<evidence type="ECO:0000256" key="1">
    <source>
        <dbReference type="ARBA" id="ARBA00004141"/>
    </source>
</evidence>
<evidence type="ECO:0000256" key="12">
    <source>
        <dbReference type="RuleBase" id="RU000679"/>
    </source>
</evidence>
<dbReference type="PANTHER" id="PTHR11690">
    <property type="entry name" value="AMILORIDE-SENSITIVE SODIUM CHANNEL-RELATED"/>
    <property type="match status" value="1"/>
</dbReference>
<keyword evidence="11 12" id="KW-0407">Ion channel</keyword>
<reference evidence="16" key="1">
    <citation type="submission" date="2025-08" db="UniProtKB">
        <authorList>
            <consortium name="RefSeq"/>
        </authorList>
    </citation>
    <scope>IDENTIFICATION</scope>
    <source>
        <strain evidence="16">15085-1641.00</strain>
        <tissue evidence="16">Whole body</tissue>
    </source>
</reference>
<evidence type="ECO:0000313" key="16">
    <source>
        <dbReference type="RefSeq" id="XP_023169258.1"/>
    </source>
</evidence>
<evidence type="ECO:0000256" key="6">
    <source>
        <dbReference type="ARBA" id="ARBA00022989"/>
    </source>
</evidence>
<dbReference type="Proteomes" id="UP000504633">
    <property type="component" value="Unplaced"/>
</dbReference>
<keyword evidence="8 12" id="KW-0406">Ion transport</keyword>
<evidence type="ECO:0000256" key="13">
    <source>
        <dbReference type="SAM" id="MobiDB-lite"/>
    </source>
</evidence>
<dbReference type="Gene3D" id="1.10.287.770">
    <property type="entry name" value="YojJ-like"/>
    <property type="match status" value="1"/>
</dbReference>
<dbReference type="PANTHER" id="PTHR11690:SF243">
    <property type="entry name" value="PICKPOCKET 12-RELATED"/>
    <property type="match status" value="1"/>
</dbReference>
<keyword evidence="10 12" id="KW-0739">Sodium transport</keyword>
<gene>
    <name evidence="16" type="primary">LOC111598302</name>
</gene>
<comment type="subcellular location">
    <subcellularLocation>
        <location evidence="1">Membrane</location>
        <topology evidence="1">Multi-pass membrane protein</topology>
    </subcellularLocation>
</comment>
<dbReference type="GeneID" id="111598302"/>
<evidence type="ECO:0000256" key="9">
    <source>
        <dbReference type="ARBA" id="ARBA00023136"/>
    </source>
</evidence>
<evidence type="ECO:0000256" key="7">
    <source>
        <dbReference type="ARBA" id="ARBA00023053"/>
    </source>
</evidence>
<evidence type="ECO:0000256" key="10">
    <source>
        <dbReference type="ARBA" id="ARBA00023201"/>
    </source>
</evidence>
<keyword evidence="4 12" id="KW-0894">Sodium channel</keyword>
<protein>
    <submittedName>
        <fullName evidence="16">Pickpocket protein 28</fullName>
    </submittedName>
</protein>
<keyword evidence="5 12" id="KW-0812">Transmembrane</keyword>
<keyword evidence="7" id="KW-0915">Sodium</keyword>